<protein>
    <submittedName>
        <fullName evidence="5">Uncharacterized protein</fullName>
    </submittedName>
</protein>
<accession>A0A172YHL7</accession>
<feature type="chain" id="PRO_5008004723" evidence="4">
    <location>
        <begin position="24"/>
        <end position="267"/>
    </location>
</feature>
<feature type="signal peptide" evidence="4">
    <location>
        <begin position="1"/>
        <end position="23"/>
    </location>
</feature>
<dbReference type="Pfam" id="PF13428">
    <property type="entry name" value="TPR_14"/>
    <property type="match status" value="1"/>
</dbReference>
<dbReference type="PROSITE" id="PS50005">
    <property type="entry name" value="TPR"/>
    <property type="match status" value="1"/>
</dbReference>
<dbReference type="PANTHER" id="PTHR45586">
    <property type="entry name" value="TPR REPEAT-CONTAINING PROTEIN PA4667"/>
    <property type="match status" value="1"/>
</dbReference>
<evidence type="ECO:0000313" key="6">
    <source>
        <dbReference type="Proteomes" id="UP000077875"/>
    </source>
</evidence>
<name>A0A172YHL7_9GAMM</name>
<keyword evidence="4" id="KW-0732">Signal</keyword>
<dbReference type="InterPro" id="IPR011990">
    <property type="entry name" value="TPR-like_helical_dom_sf"/>
</dbReference>
<keyword evidence="1" id="KW-0677">Repeat</keyword>
<organism evidence="5 6">
    <name type="scientific">Halotalea alkalilenta</name>
    <dbReference type="NCBI Taxonomy" id="376489"/>
    <lineage>
        <taxon>Bacteria</taxon>
        <taxon>Pseudomonadati</taxon>
        <taxon>Pseudomonadota</taxon>
        <taxon>Gammaproteobacteria</taxon>
        <taxon>Oceanospirillales</taxon>
        <taxon>Halomonadaceae</taxon>
        <taxon>Halotalea</taxon>
    </lineage>
</organism>
<gene>
    <name evidence="5" type="ORF">A5892_15735</name>
</gene>
<dbReference type="InterPro" id="IPR019734">
    <property type="entry name" value="TPR_rpt"/>
</dbReference>
<dbReference type="Proteomes" id="UP000077875">
    <property type="component" value="Chromosome"/>
</dbReference>
<evidence type="ECO:0000256" key="2">
    <source>
        <dbReference type="ARBA" id="ARBA00022803"/>
    </source>
</evidence>
<keyword evidence="2 3" id="KW-0802">TPR repeat</keyword>
<sequence length="267" mass="28293">MLSARSYLLPASLAMFVWLGGCAGQPQVDERERLLDLAADVEAQGDAVTAAAMYERAAEMSPDDPSVALRLGNARLASNDFSGAAKAFRAVLADDIDHPEALLGLGTAQLRQGETEAAARNLGRAAMRLNQRTAWTRLGIAEAMLGDGEQAAQAFTHALALAPNDPDAQTNLALAESLAGDQQRALARMQQVCDSPLAESRHYRNLLLVMVLAGQAKAARYVEIPDLPAAQRKALIERAGEIRRIADPSQRARAMGLVAGPSSGDSV</sequence>
<reference evidence="5 6" key="1">
    <citation type="submission" date="2016-04" db="EMBL/GenBank/DDBJ databases">
        <title>Complete Genome Sequence of Halotalea alkalilenta IHB B 13600.</title>
        <authorList>
            <person name="Swarnkar M.K."/>
            <person name="Sharma A."/>
            <person name="Kaushal K."/>
            <person name="Soni R."/>
            <person name="Rana S."/>
            <person name="Singh A.K."/>
            <person name="Gulati A."/>
        </authorList>
    </citation>
    <scope>NUCLEOTIDE SEQUENCE [LARGE SCALE GENOMIC DNA]</scope>
    <source>
        <strain evidence="5 6">IHB B 13600</strain>
    </source>
</reference>
<dbReference type="RefSeq" id="WP_082890507.1">
    <property type="nucleotide sequence ID" value="NZ_CP015243.1"/>
</dbReference>
<dbReference type="KEGG" id="haa:A5892_15735"/>
<evidence type="ECO:0000313" key="5">
    <source>
        <dbReference type="EMBL" id="ANF58740.1"/>
    </source>
</evidence>
<keyword evidence="6" id="KW-1185">Reference proteome</keyword>
<dbReference type="STRING" id="376489.A5892_15735"/>
<dbReference type="Gene3D" id="1.25.40.10">
    <property type="entry name" value="Tetratricopeptide repeat domain"/>
    <property type="match status" value="2"/>
</dbReference>
<dbReference type="Pfam" id="PF13432">
    <property type="entry name" value="TPR_16"/>
    <property type="match status" value="1"/>
</dbReference>
<dbReference type="InterPro" id="IPR051012">
    <property type="entry name" value="CellSynth/LPSAsmb/PSIAsmb"/>
</dbReference>
<dbReference type="SUPFAM" id="SSF48452">
    <property type="entry name" value="TPR-like"/>
    <property type="match status" value="1"/>
</dbReference>
<dbReference type="PANTHER" id="PTHR45586:SF1">
    <property type="entry name" value="LIPOPOLYSACCHARIDE ASSEMBLY PROTEIN B"/>
    <property type="match status" value="1"/>
</dbReference>
<dbReference type="AlphaFoldDB" id="A0A172YHL7"/>
<evidence type="ECO:0000256" key="1">
    <source>
        <dbReference type="ARBA" id="ARBA00022737"/>
    </source>
</evidence>
<dbReference type="EMBL" id="CP015243">
    <property type="protein sequence ID" value="ANF58740.1"/>
    <property type="molecule type" value="Genomic_DNA"/>
</dbReference>
<proteinExistence type="predicted"/>
<feature type="repeat" description="TPR" evidence="3">
    <location>
        <begin position="132"/>
        <end position="165"/>
    </location>
</feature>
<dbReference type="SMART" id="SM00028">
    <property type="entry name" value="TPR"/>
    <property type="match status" value="3"/>
</dbReference>
<evidence type="ECO:0000256" key="4">
    <source>
        <dbReference type="SAM" id="SignalP"/>
    </source>
</evidence>
<evidence type="ECO:0000256" key="3">
    <source>
        <dbReference type="PROSITE-ProRule" id="PRU00339"/>
    </source>
</evidence>
<dbReference type="PROSITE" id="PS51257">
    <property type="entry name" value="PROKAR_LIPOPROTEIN"/>
    <property type="match status" value="1"/>
</dbReference>